<protein>
    <submittedName>
        <fullName evidence="1">Lipopolysaccharide biosynthesis protein</fullName>
    </submittedName>
</protein>
<sequence>MKKKLSRQEKIYYFSEEAFSLFEHWKVGGYRLLKVLKDTDRSYVALLEIEGRKFIYKEPREKNHRKWQRFLSIFRGSESRREGLQMLEIEKKGFLGPKFQFAYERKWASMTIYSFLVYSYIDAEEMTVHKAEKAFAYLKKIHDAGFLHGDSQLSNFLMDGEDIYLIDSKFQKNKYGALGSAYENYYFELSCPDCSFLTDRSHWAYKIAKKWKDLKEWWVKIKTKRRERK</sequence>
<dbReference type="Proteomes" id="UP000031184">
    <property type="component" value="Unassembled WGS sequence"/>
</dbReference>
<dbReference type="RefSeq" id="WP_005960237.1">
    <property type="nucleotide sequence ID" value="NZ_AOJP01000014.1"/>
</dbReference>
<dbReference type="PATRIC" id="fig|1226633.4.peg.2412"/>
<dbReference type="EMBL" id="AUZI01000032">
    <property type="protein sequence ID" value="KID48110.1"/>
    <property type="molecule type" value="Genomic_DNA"/>
</dbReference>
<gene>
    <name evidence="1" type="ORF">C095_11970</name>
</gene>
<organism evidence="1 2">
    <name type="scientific">Fusobacterium necrophorum subsp. funduliforme B35</name>
    <dbReference type="NCBI Taxonomy" id="1226633"/>
    <lineage>
        <taxon>Bacteria</taxon>
        <taxon>Fusobacteriati</taxon>
        <taxon>Fusobacteriota</taxon>
        <taxon>Fusobacteriia</taxon>
        <taxon>Fusobacteriales</taxon>
        <taxon>Fusobacteriaceae</taxon>
        <taxon>Fusobacterium</taxon>
    </lineage>
</organism>
<dbReference type="SUPFAM" id="SSF56112">
    <property type="entry name" value="Protein kinase-like (PK-like)"/>
    <property type="match status" value="1"/>
</dbReference>
<evidence type="ECO:0000313" key="2">
    <source>
        <dbReference type="Proteomes" id="UP000031184"/>
    </source>
</evidence>
<proteinExistence type="predicted"/>
<dbReference type="Pfam" id="PF06176">
    <property type="entry name" value="WaaY"/>
    <property type="match status" value="1"/>
</dbReference>
<name>A0A017H279_9FUSO</name>
<dbReference type="InterPro" id="IPR011009">
    <property type="entry name" value="Kinase-like_dom_sf"/>
</dbReference>
<reference evidence="1 2" key="1">
    <citation type="submission" date="2013-08" db="EMBL/GenBank/DDBJ databases">
        <title>An opportunistic ruminal bacterium that causes liver abscesses in cattle.</title>
        <authorList>
            <person name="Benahmed F.H."/>
            <person name="Rasmussen M."/>
            <person name="Harbottle H."/>
            <person name="Soppet D."/>
            <person name="Nagaraja T.G."/>
            <person name="Davidson M."/>
        </authorList>
    </citation>
    <scope>NUCLEOTIDE SEQUENCE [LARGE SCALE GENOMIC DNA]</scope>
    <source>
        <strain evidence="1 2">B35</strain>
    </source>
</reference>
<dbReference type="InterPro" id="IPR009330">
    <property type="entry name" value="LipoPS_heptP_kinase"/>
</dbReference>
<dbReference type="AlphaFoldDB" id="A0A017H279"/>
<dbReference type="OrthoDB" id="9795390at2"/>
<dbReference type="Gene3D" id="1.10.510.10">
    <property type="entry name" value="Transferase(Phosphotransferase) domain 1"/>
    <property type="match status" value="1"/>
</dbReference>
<evidence type="ECO:0000313" key="1">
    <source>
        <dbReference type="EMBL" id="KID48110.1"/>
    </source>
</evidence>
<comment type="caution">
    <text evidence="1">The sequence shown here is derived from an EMBL/GenBank/DDBJ whole genome shotgun (WGS) entry which is preliminary data.</text>
</comment>
<dbReference type="GeneID" id="75074649"/>
<accession>A0A017H279</accession>